<dbReference type="PROSITE" id="PS51034">
    <property type="entry name" value="ZP_2"/>
    <property type="match status" value="1"/>
</dbReference>
<evidence type="ECO:0000256" key="1">
    <source>
        <dbReference type="ARBA" id="ARBA00023157"/>
    </source>
</evidence>
<dbReference type="InterPro" id="IPR055355">
    <property type="entry name" value="ZP-C"/>
</dbReference>
<dbReference type="Gene3D" id="2.60.40.4100">
    <property type="entry name" value="Zona pellucida, ZP-C domain"/>
    <property type="match status" value="1"/>
</dbReference>
<dbReference type="InterPro" id="IPR042235">
    <property type="entry name" value="ZP-C_dom"/>
</dbReference>
<protein>
    <recommendedName>
        <fullName evidence="4">ZP domain-containing protein</fullName>
    </recommendedName>
</protein>
<feature type="transmembrane region" description="Helical" evidence="3">
    <location>
        <begin position="588"/>
        <end position="611"/>
    </location>
</feature>
<dbReference type="OrthoDB" id="6374758at2759"/>
<keyword evidence="1" id="KW-1015">Disulfide bond</keyword>
<evidence type="ECO:0000313" key="6">
    <source>
        <dbReference type="Proteomes" id="UP000677054"/>
    </source>
</evidence>
<keyword evidence="3" id="KW-0472">Membrane</keyword>
<evidence type="ECO:0000259" key="4">
    <source>
        <dbReference type="PROSITE" id="PS51034"/>
    </source>
</evidence>
<evidence type="ECO:0000313" key="5">
    <source>
        <dbReference type="EMBL" id="CAD7247924.1"/>
    </source>
</evidence>
<evidence type="ECO:0000256" key="3">
    <source>
        <dbReference type="SAM" id="Phobius"/>
    </source>
</evidence>
<keyword evidence="3" id="KW-1133">Transmembrane helix</keyword>
<proteinExistence type="predicted"/>
<organism evidence="5">
    <name type="scientific">Darwinula stevensoni</name>
    <dbReference type="NCBI Taxonomy" id="69355"/>
    <lineage>
        <taxon>Eukaryota</taxon>
        <taxon>Metazoa</taxon>
        <taxon>Ecdysozoa</taxon>
        <taxon>Arthropoda</taxon>
        <taxon>Crustacea</taxon>
        <taxon>Oligostraca</taxon>
        <taxon>Ostracoda</taxon>
        <taxon>Podocopa</taxon>
        <taxon>Podocopida</taxon>
        <taxon>Darwinulocopina</taxon>
        <taxon>Darwinuloidea</taxon>
        <taxon>Darwinulidae</taxon>
        <taxon>Darwinula</taxon>
    </lineage>
</organism>
<reference evidence="5" key="1">
    <citation type="submission" date="2020-11" db="EMBL/GenBank/DDBJ databases">
        <authorList>
            <person name="Tran Van P."/>
        </authorList>
    </citation>
    <scope>NUCLEOTIDE SEQUENCE</scope>
</reference>
<dbReference type="PANTHER" id="PTHR46560">
    <property type="entry name" value="CYPHER, ISOFORM B"/>
    <property type="match status" value="1"/>
</dbReference>
<dbReference type="Pfam" id="PF00100">
    <property type="entry name" value="Zona_pellucida"/>
    <property type="match status" value="1"/>
</dbReference>
<gene>
    <name evidence="5" type="ORF">DSTB1V02_LOCUS7748</name>
</gene>
<feature type="domain" description="ZP" evidence="4">
    <location>
        <begin position="1"/>
        <end position="226"/>
    </location>
</feature>
<keyword evidence="3" id="KW-0812">Transmembrane</keyword>
<feature type="compositionally biased region" description="Pro residues" evidence="2">
    <location>
        <begin position="393"/>
        <end position="406"/>
    </location>
</feature>
<dbReference type="InterPro" id="IPR001507">
    <property type="entry name" value="ZP_dom"/>
</dbReference>
<dbReference type="AlphaFoldDB" id="A0A7R8XIP6"/>
<dbReference type="PANTHER" id="PTHR46560:SF6">
    <property type="entry name" value="ZYE"/>
    <property type="match status" value="1"/>
</dbReference>
<feature type="compositionally biased region" description="Low complexity" evidence="2">
    <location>
        <begin position="407"/>
        <end position="417"/>
    </location>
</feature>
<name>A0A7R8XIP6_9CRUS</name>
<evidence type="ECO:0000256" key="2">
    <source>
        <dbReference type="SAM" id="MobiDB-lite"/>
    </source>
</evidence>
<accession>A0A7R8XIP6</accession>
<feature type="compositionally biased region" description="Pro residues" evidence="2">
    <location>
        <begin position="418"/>
        <end position="455"/>
    </location>
</feature>
<dbReference type="Proteomes" id="UP000677054">
    <property type="component" value="Unassembled WGS sequence"/>
</dbReference>
<dbReference type="EMBL" id="CAJPEV010001635">
    <property type="protein sequence ID" value="CAG0893634.1"/>
    <property type="molecule type" value="Genomic_DNA"/>
</dbReference>
<sequence>MGYVQANSGRTQYSFTIAMRDCGTSHFESSGTLGFENTIIIQMEEVVQEAWDTARKISCDWKDSLEKEVIFQPFTVGMLEVQEVRFGGDNVECWMDIKKGKDPFGTTVEGILEIGEDMTVVVYASDGGSNFDILVKNCWAYDSMDYENSGTNKVRLSDDKGCRLKPKLMDYFFRTRETRSTGASIIAYAPIYAFKFPDKMGVYLTCDVQLCKGGCTDFCEDPGYPSEPIGGALLPDVVTTTQFSCFLGSTDPRCTTTTIRPLPTTTQFVCGPTTVDPRCPANCNIPNNPDPRCITTPHFFPAPTTTPFVCHPGSSDPRCPLQCFPGSTDPRCPPPQTLPPSTPPPTTQFVCTPNSLDPRCATFAPPTTTPFICQPGLADPRCPPACFPGSPDPRCPHEPTPPPVQPLLPQQPQILQPVPFPQPQPQPQPLPPPQLVPFPQPQPQPQPLPLQPQPLPLQEHYSNQDPRFHAFHRWQYEPAPSRFTTTQNGNGNIIVNGNGFAVNGNGNGQVNGNGFAVNGNGNGNGFGRRKREVHIAPSNNHTISFATGFQVISVEDIDGAEGNSMVFFGRVHPQDATEGQVCMPQVSFALGLVCISCVLLTAGLVCLGLYIRLRRYAKW</sequence>
<dbReference type="EMBL" id="LR901152">
    <property type="protein sequence ID" value="CAD7247924.1"/>
    <property type="molecule type" value="Genomic_DNA"/>
</dbReference>
<dbReference type="SMART" id="SM00241">
    <property type="entry name" value="ZP"/>
    <property type="match status" value="1"/>
</dbReference>
<feature type="region of interest" description="Disordered" evidence="2">
    <location>
        <begin position="393"/>
        <end position="456"/>
    </location>
</feature>
<keyword evidence="6" id="KW-1185">Reference proteome</keyword>